<feature type="active site" evidence="8">
    <location>
        <position position="132"/>
    </location>
</feature>
<dbReference type="PATRIC" id="fig|1330047.3.peg.1261"/>
<keyword evidence="4 8" id="KW-0574">Periplasm</keyword>
<dbReference type="GO" id="GO:0042597">
    <property type="term" value="C:periplasmic space"/>
    <property type="evidence" value="ECO:0007669"/>
    <property type="project" value="UniProtKB-SubCell"/>
</dbReference>
<evidence type="ECO:0000256" key="5">
    <source>
        <dbReference type="ARBA" id="ARBA00022801"/>
    </source>
</evidence>
<gene>
    <name evidence="10" type="ORF">L292_2660</name>
</gene>
<dbReference type="SUPFAM" id="SSF48452">
    <property type="entry name" value="TPR-like"/>
    <property type="match status" value="1"/>
</dbReference>
<keyword evidence="7 8" id="KW-0482">Metalloprotease</keyword>
<evidence type="ECO:0000256" key="1">
    <source>
        <dbReference type="ARBA" id="ARBA00022670"/>
    </source>
</evidence>
<keyword evidence="2 8" id="KW-0479">Metal-binding</keyword>
<evidence type="ECO:0000256" key="2">
    <source>
        <dbReference type="ARBA" id="ARBA00022723"/>
    </source>
</evidence>
<comment type="function">
    <text evidence="8">Functions as both a chaperone and a metalloprotease. Maintains the integrity of the outer membrane by promoting either the assembly or the elimination of outer membrane proteins, depending on their folding state.</text>
</comment>
<dbReference type="GO" id="GO:0008270">
    <property type="term" value="F:zinc ion binding"/>
    <property type="evidence" value="ECO:0007669"/>
    <property type="project" value="UniProtKB-UniRule"/>
</dbReference>
<accession>S7YE92</accession>
<keyword evidence="6 8" id="KW-0862">Zinc</keyword>
<dbReference type="InterPro" id="IPR051156">
    <property type="entry name" value="Mito/Outer_Membr_Metalloprot"/>
</dbReference>
<evidence type="ECO:0000256" key="6">
    <source>
        <dbReference type="ARBA" id="ARBA00022833"/>
    </source>
</evidence>
<comment type="subcellular location">
    <subcellularLocation>
        <location evidence="8">Periplasm</location>
    </subcellularLocation>
</comment>
<dbReference type="InterPro" id="IPR001915">
    <property type="entry name" value="Peptidase_M48"/>
</dbReference>
<evidence type="ECO:0000313" key="11">
    <source>
        <dbReference type="Proteomes" id="UP000018420"/>
    </source>
</evidence>
<dbReference type="eggNOG" id="COG4783">
    <property type="taxonomic scope" value="Bacteria"/>
</dbReference>
<dbReference type="HAMAP" id="MF_00997">
    <property type="entry name" value="Protease_BepA"/>
    <property type="match status" value="1"/>
</dbReference>
<name>S7YE92_ACIJU</name>
<dbReference type="GO" id="GO:0004222">
    <property type="term" value="F:metalloendopeptidase activity"/>
    <property type="evidence" value="ECO:0007669"/>
    <property type="project" value="InterPro"/>
</dbReference>
<organism evidence="10 11">
    <name type="scientific">Acinetobacter junii CIP 107470 = MTCC 11364</name>
    <dbReference type="NCBI Taxonomy" id="1217666"/>
    <lineage>
        <taxon>Bacteria</taxon>
        <taxon>Pseudomonadati</taxon>
        <taxon>Pseudomonadota</taxon>
        <taxon>Gammaproteobacteria</taxon>
        <taxon>Moraxellales</taxon>
        <taxon>Moraxellaceae</taxon>
        <taxon>Acinetobacter</taxon>
    </lineage>
</organism>
<evidence type="ECO:0000259" key="9">
    <source>
        <dbReference type="Pfam" id="PF01435"/>
    </source>
</evidence>
<feature type="active site" description="Proton donor" evidence="8">
    <location>
        <position position="201"/>
    </location>
</feature>
<evidence type="ECO:0000256" key="4">
    <source>
        <dbReference type="ARBA" id="ARBA00022764"/>
    </source>
</evidence>
<dbReference type="Gene3D" id="1.25.40.10">
    <property type="entry name" value="Tetratricopeptide repeat domain"/>
    <property type="match status" value="1"/>
</dbReference>
<proteinExistence type="inferred from homology"/>
<dbReference type="Gene3D" id="3.30.2010.10">
    <property type="entry name" value="Metalloproteases ('zincins'), catalytic domain"/>
    <property type="match status" value="1"/>
</dbReference>
<sequence length="487" mass="54573">MLLACGLFATTQLSHTQVFLPPQISGQTEIPDIGSGVGLLDQQKEKLIGEKVYREVRRQMPTVQDAWLEDQFLQVFSGILSQTQLGQPIGLVVIKDPQINAFAVPGGLFALNTGLITSAKNIDEIAGVMAHEIAHVSQRHYSRSQEAFKGQGLLALAGILVGAAIASQADGDVGSAVMLGTQAALMDKQLSYSRNQEREADRIGMQFMYSSGYNPQSMADYFETMHRATSRVSFLPDFWFTHPLTTERMSEARLRANQLPRVKPKIYDLDFDIMKWYTYVVSNQATENQLQALANQKNIAGLLAISKFYLERGDYAQAQTSLDQVKLKLKNHVLIPLIQTDIYLGQNKIDLAYNSINSVQRTMPENRALSYKLAEVLIRQGKAAEAQTLVQRFIHKNQRDVEGWQLLQQATNLDKSSPLQAINVLCYRAEAEYWSGHEENAIKSMLHAQRLAKGNMAMSAKIDSRLKQMQDDRRMKTQIQIPSATHL</sequence>
<protein>
    <recommendedName>
        <fullName evidence="8">Putative beta-barrel assembly-enhancing protease</fullName>
        <ecNumber evidence="8">3.4.-.-</ecNumber>
    </recommendedName>
</protein>
<dbReference type="PANTHER" id="PTHR22726:SF1">
    <property type="entry name" value="METALLOENDOPEPTIDASE OMA1, MITOCHONDRIAL"/>
    <property type="match status" value="1"/>
</dbReference>
<dbReference type="InterPro" id="IPR030873">
    <property type="entry name" value="Protease_BepA"/>
</dbReference>
<dbReference type="AlphaFoldDB" id="S7YE92"/>
<reference evidence="10 11" key="1">
    <citation type="submission" date="2013-05" db="EMBL/GenBank/DDBJ databases">
        <title>Genome assembly of Acinetobacter junii MTCC 11364.</title>
        <authorList>
            <person name="Khatri I."/>
            <person name="Singh N.K."/>
            <person name="Subramanian S."/>
            <person name="Mayilraj S."/>
        </authorList>
    </citation>
    <scope>NUCLEOTIDE SEQUENCE [LARGE SCALE GENOMIC DNA]</scope>
    <source>
        <strain evidence="10 11">MTCC 11364</strain>
    </source>
</reference>
<keyword evidence="5 8" id="KW-0378">Hydrolase</keyword>
<evidence type="ECO:0000256" key="8">
    <source>
        <dbReference type="HAMAP-Rule" id="MF_00997"/>
    </source>
</evidence>
<dbReference type="EC" id="3.4.-.-" evidence="8"/>
<keyword evidence="1 8" id="KW-0645">Protease</keyword>
<feature type="domain" description="Peptidase M48" evidence="9">
    <location>
        <begin position="65"/>
        <end position="253"/>
    </location>
</feature>
<dbReference type="GO" id="GO:0016020">
    <property type="term" value="C:membrane"/>
    <property type="evidence" value="ECO:0007669"/>
    <property type="project" value="InterPro"/>
</dbReference>
<comment type="caution">
    <text evidence="10">The sequence shown here is derived from an EMBL/GenBank/DDBJ whole genome shotgun (WGS) entry which is preliminary data.</text>
</comment>
<dbReference type="InterPro" id="IPR011990">
    <property type="entry name" value="TPR-like_helical_dom_sf"/>
</dbReference>
<dbReference type="PANTHER" id="PTHR22726">
    <property type="entry name" value="METALLOENDOPEPTIDASE OMA1"/>
    <property type="match status" value="1"/>
</dbReference>
<keyword evidence="3 8" id="KW-0732">Signal</keyword>
<evidence type="ECO:0000313" key="10">
    <source>
        <dbReference type="EMBL" id="EPR86333.1"/>
    </source>
</evidence>
<dbReference type="Proteomes" id="UP000018420">
    <property type="component" value="Unassembled WGS sequence"/>
</dbReference>
<feature type="binding site" evidence="8">
    <location>
        <position position="135"/>
    </location>
    <ligand>
        <name>Zn(2+)</name>
        <dbReference type="ChEBI" id="CHEBI:29105"/>
        <note>catalytic</note>
    </ligand>
</feature>
<comment type="similarity">
    <text evidence="8">Belongs to the peptidase M48 family. BepA subfamily.</text>
</comment>
<comment type="cofactor">
    <cofactor evidence="8">
        <name>Zn(2+)</name>
        <dbReference type="ChEBI" id="CHEBI:29105"/>
    </cofactor>
    <text evidence="8">Binds 1 zinc ion per subunit.</text>
</comment>
<dbReference type="GO" id="GO:0051603">
    <property type="term" value="P:proteolysis involved in protein catabolic process"/>
    <property type="evidence" value="ECO:0007669"/>
    <property type="project" value="TreeGrafter"/>
</dbReference>
<feature type="binding site" evidence="8">
    <location>
        <position position="197"/>
    </location>
    <ligand>
        <name>Zn(2+)</name>
        <dbReference type="ChEBI" id="CHEBI:29105"/>
        <note>catalytic</note>
    </ligand>
</feature>
<feature type="binding site" evidence="8">
    <location>
        <position position="131"/>
    </location>
    <ligand>
        <name>Zn(2+)</name>
        <dbReference type="ChEBI" id="CHEBI:29105"/>
        <note>catalytic</note>
    </ligand>
</feature>
<dbReference type="EMBL" id="ASYZ01000060">
    <property type="protein sequence ID" value="EPR86333.1"/>
    <property type="molecule type" value="Genomic_DNA"/>
</dbReference>
<evidence type="ECO:0000256" key="3">
    <source>
        <dbReference type="ARBA" id="ARBA00022729"/>
    </source>
</evidence>
<dbReference type="Pfam" id="PF14559">
    <property type="entry name" value="TPR_19"/>
    <property type="match status" value="1"/>
</dbReference>
<evidence type="ECO:0000256" key="7">
    <source>
        <dbReference type="ARBA" id="ARBA00023049"/>
    </source>
</evidence>
<dbReference type="Pfam" id="PF01435">
    <property type="entry name" value="Peptidase_M48"/>
    <property type="match status" value="1"/>
</dbReference>